<reference evidence="2 3" key="1">
    <citation type="submission" date="2021-05" db="EMBL/GenBank/DDBJ databases">
        <title>Fusibacter ferrireducens sp. nov., an anaerobic, sulfur- and Fe-reducing bacterium isolated from the mangrove sediment.</title>
        <authorList>
            <person name="Qiu D."/>
        </authorList>
    </citation>
    <scope>NUCLEOTIDE SEQUENCE [LARGE SCALE GENOMIC DNA]</scope>
    <source>
        <strain evidence="2 3">DSM 12116</strain>
    </source>
</reference>
<dbReference type="Pfam" id="PF00665">
    <property type="entry name" value="rve"/>
    <property type="match status" value="1"/>
</dbReference>
<dbReference type="PANTHER" id="PTHR35004:SF6">
    <property type="entry name" value="TRANSPOSASE"/>
    <property type="match status" value="1"/>
</dbReference>
<dbReference type="Gene3D" id="3.30.420.10">
    <property type="entry name" value="Ribonuclease H-like superfamily/Ribonuclease H"/>
    <property type="match status" value="1"/>
</dbReference>
<comment type="caution">
    <text evidence="2">The sequence shown here is derived from an EMBL/GenBank/DDBJ whole genome shotgun (WGS) entry which is preliminary data.</text>
</comment>
<feature type="non-terminal residue" evidence="2">
    <location>
        <position position="398"/>
    </location>
</feature>
<dbReference type="Pfam" id="PF09299">
    <property type="entry name" value="Mu-transpos_C"/>
    <property type="match status" value="1"/>
</dbReference>
<dbReference type="InterPro" id="IPR001584">
    <property type="entry name" value="Integrase_cat-core"/>
</dbReference>
<name>A0ABS5PUN2_9FIRM</name>
<dbReference type="InterPro" id="IPR015378">
    <property type="entry name" value="Transposase-like_Mu_C"/>
</dbReference>
<evidence type="ECO:0000259" key="1">
    <source>
        <dbReference type="PROSITE" id="PS50994"/>
    </source>
</evidence>
<evidence type="ECO:0000313" key="2">
    <source>
        <dbReference type="EMBL" id="MBS7528868.1"/>
    </source>
</evidence>
<dbReference type="Proteomes" id="UP000746471">
    <property type="component" value="Unassembled WGS sequence"/>
</dbReference>
<organism evidence="2 3">
    <name type="scientific">Fusibacter paucivorans</name>
    <dbReference type="NCBI Taxonomy" id="76009"/>
    <lineage>
        <taxon>Bacteria</taxon>
        <taxon>Bacillati</taxon>
        <taxon>Bacillota</taxon>
        <taxon>Clostridia</taxon>
        <taxon>Eubacteriales</taxon>
        <taxon>Eubacteriales Family XII. Incertae Sedis</taxon>
        <taxon>Fusibacter</taxon>
    </lineage>
</organism>
<evidence type="ECO:0000313" key="3">
    <source>
        <dbReference type="Proteomes" id="UP000746471"/>
    </source>
</evidence>
<sequence>MNKKQTPDDVAAVRLRMITPLLDEHLDTSQLIELKKKISEDNNLSYRSISRYLEAYTRDGFVGLKPKTGYTRESKTLPDNFGEIVEHAIILRRECPTRSVTDIIRILELEEIIKPGTVHRSTLQRHLQSKGFGASQVKLYAKKGAASRRFAKEHRGMLYQGDIKYGPYLPIGKDGTMKQVYLSVFIDDATRYIVAAKFYDNQKVDIIEDSLRSAIMAFGKPDKLYVDNGKQYRSEWLQKACNRLGIRLLFAKPYHPEGKGKVEAFNRRMDAFLAEAALSKPKTLEALNDALNLWIEGYYHQNAHSSLDGLSPKIAFEKDKRALRFVNAADLTEAFLHTETRKVDKTGCISFDGKAYDVGTKLIGRSVEVKYDPTWKTEVEIHHKDFEPFKAGIQEIGP</sequence>
<dbReference type="PROSITE" id="PS50994">
    <property type="entry name" value="INTEGRASE"/>
    <property type="match status" value="1"/>
</dbReference>
<dbReference type="EMBL" id="JAHBCL010000090">
    <property type="protein sequence ID" value="MBS7528868.1"/>
    <property type="molecule type" value="Genomic_DNA"/>
</dbReference>
<accession>A0ABS5PUN2</accession>
<protein>
    <submittedName>
        <fullName evidence="2">DDE-type integrase/transposase/recombinase</fullName>
    </submittedName>
</protein>
<keyword evidence="3" id="KW-1185">Reference proteome</keyword>
<dbReference type="InterPro" id="IPR036397">
    <property type="entry name" value="RNaseH_sf"/>
</dbReference>
<dbReference type="SUPFAM" id="SSF53098">
    <property type="entry name" value="Ribonuclease H-like"/>
    <property type="match status" value="1"/>
</dbReference>
<gene>
    <name evidence="2" type="ORF">KHM83_19555</name>
</gene>
<dbReference type="InterPro" id="IPR012337">
    <property type="entry name" value="RNaseH-like_sf"/>
</dbReference>
<dbReference type="RefSeq" id="WP_213238723.1">
    <property type="nucleotide sequence ID" value="NZ_JAHBCL010000090.1"/>
</dbReference>
<proteinExistence type="predicted"/>
<dbReference type="PANTHER" id="PTHR35004">
    <property type="entry name" value="TRANSPOSASE RV3428C-RELATED"/>
    <property type="match status" value="1"/>
</dbReference>
<feature type="domain" description="Integrase catalytic" evidence="1">
    <location>
        <begin position="150"/>
        <end position="320"/>
    </location>
</feature>